<feature type="compositionally biased region" description="Low complexity" evidence="2">
    <location>
        <begin position="20"/>
        <end position="29"/>
    </location>
</feature>
<feature type="transmembrane region" description="Helical" evidence="3">
    <location>
        <begin position="251"/>
        <end position="272"/>
    </location>
</feature>
<accession>A0AB39ST69</accession>
<dbReference type="EMBL" id="CP163444">
    <property type="protein sequence ID" value="XDQ71397.1"/>
    <property type="molecule type" value="Genomic_DNA"/>
</dbReference>
<keyword evidence="3" id="KW-0472">Membrane</keyword>
<dbReference type="SUPFAM" id="SSF63817">
    <property type="entry name" value="Sortase"/>
    <property type="match status" value="1"/>
</dbReference>
<protein>
    <submittedName>
        <fullName evidence="4">Sortase</fullName>
    </submittedName>
</protein>
<keyword evidence="3" id="KW-0812">Transmembrane</keyword>
<evidence type="ECO:0000256" key="2">
    <source>
        <dbReference type="SAM" id="MobiDB-lite"/>
    </source>
</evidence>
<dbReference type="Pfam" id="PF04203">
    <property type="entry name" value="Sortase"/>
    <property type="match status" value="1"/>
</dbReference>
<dbReference type="AlphaFoldDB" id="A0AB39ST69"/>
<gene>
    <name evidence="4" type="ORF">AB5J54_13075</name>
</gene>
<feature type="transmembrane region" description="Helical" evidence="3">
    <location>
        <begin position="36"/>
        <end position="60"/>
    </location>
</feature>
<evidence type="ECO:0000256" key="1">
    <source>
        <dbReference type="ARBA" id="ARBA00022801"/>
    </source>
</evidence>
<organism evidence="4">
    <name type="scientific">Streptomyces sp. R44</name>
    <dbReference type="NCBI Taxonomy" id="3238633"/>
    <lineage>
        <taxon>Bacteria</taxon>
        <taxon>Bacillati</taxon>
        <taxon>Actinomycetota</taxon>
        <taxon>Actinomycetes</taxon>
        <taxon>Kitasatosporales</taxon>
        <taxon>Streptomycetaceae</taxon>
        <taxon>Streptomyces</taxon>
    </lineage>
</organism>
<dbReference type="InterPro" id="IPR005754">
    <property type="entry name" value="Sortase"/>
</dbReference>
<dbReference type="GO" id="GO:0016787">
    <property type="term" value="F:hydrolase activity"/>
    <property type="evidence" value="ECO:0007669"/>
    <property type="project" value="UniProtKB-KW"/>
</dbReference>
<name>A0AB39ST69_9ACTN</name>
<dbReference type="InterPro" id="IPR023365">
    <property type="entry name" value="Sortase_dom-sf"/>
</dbReference>
<keyword evidence="3" id="KW-1133">Transmembrane helix</keyword>
<sequence length="307" mass="32148">MTATPTLVDVRPAPAGPGRPGASPVPAGRAPRNSPLWAVGGILTILGALLLGFVAEVGPLGHLRHERDRRVGYADVRSTLANATTPIGASTEPGTPIALLSIPQLGVKEVIREGSSAEVLASGPGHRRDTVLPGQAGLSIVMGRRAGYGGPFRHLASLQPGETIKVTTGQGEHSYRVRGVRRAGDPKPPALRAGTGRLTLMTATGSPYRPDGVLQVDADLITPPQPGVVPAFRFERVPADELPLAGQPSSWLPLVLWSHALLLAAAGLVWARSRVPRAHVWLVGFPVLLAFGLTVGDRMAFLLPNLL</sequence>
<reference evidence="4" key="1">
    <citation type="submission" date="2024-07" db="EMBL/GenBank/DDBJ databases">
        <authorList>
            <person name="Yu S.T."/>
        </authorList>
    </citation>
    <scope>NUCLEOTIDE SEQUENCE</scope>
    <source>
        <strain evidence="4">R44</strain>
    </source>
</reference>
<keyword evidence="1" id="KW-0378">Hydrolase</keyword>
<evidence type="ECO:0000256" key="3">
    <source>
        <dbReference type="SAM" id="Phobius"/>
    </source>
</evidence>
<proteinExistence type="predicted"/>
<dbReference type="Gene3D" id="2.40.260.10">
    <property type="entry name" value="Sortase"/>
    <property type="match status" value="1"/>
</dbReference>
<feature type="region of interest" description="Disordered" evidence="2">
    <location>
        <begin position="1"/>
        <end position="29"/>
    </location>
</feature>
<evidence type="ECO:0000313" key="4">
    <source>
        <dbReference type="EMBL" id="XDQ71397.1"/>
    </source>
</evidence>
<dbReference type="RefSeq" id="WP_369144094.1">
    <property type="nucleotide sequence ID" value="NZ_CP163444.1"/>
</dbReference>
<feature type="transmembrane region" description="Helical" evidence="3">
    <location>
        <begin position="278"/>
        <end position="296"/>
    </location>
</feature>